<evidence type="ECO:0000313" key="1">
    <source>
        <dbReference type="EnsemblPlants" id="AVESA.00010b.r2.4CG1292900.1.CDS"/>
    </source>
</evidence>
<organism evidence="1 2">
    <name type="scientific">Avena sativa</name>
    <name type="common">Oat</name>
    <dbReference type="NCBI Taxonomy" id="4498"/>
    <lineage>
        <taxon>Eukaryota</taxon>
        <taxon>Viridiplantae</taxon>
        <taxon>Streptophyta</taxon>
        <taxon>Embryophyta</taxon>
        <taxon>Tracheophyta</taxon>
        <taxon>Spermatophyta</taxon>
        <taxon>Magnoliopsida</taxon>
        <taxon>Liliopsida</taxon>
        <taxon>Poales</taxon>
        <taxon>Poaceae</taxon>
        <taxon>BOP clade</taxon>
        <taxon>Pooideae</taxon>
        <taxon>Poodae</taxon>
        <taxon>Poeae</taxon>
        <taxon>Poeae Chloroplast Group 1 (Aveneae type)</taxon>
        <taxon>Aveninae</taxon>
        <taxon>Avena</taxon>
    </lineage>
</organism>
<reference evidence="1" key="2">
    <citation type="submission" date="2025-09" db="UniProtKB">
        <authorList>
            <consortium name="EnsemblPlants"/>
        </authorList>
    </citation>
    <scope>IDENTIFICATION</scope>
</reference>
<protein>
    <submittedName>
        <fullName evidence="1">Uncharacterized protein</fullName>
    </submittedName>
</protein>
<proteinExistence type="predicted"/>
<dbReference type="EnsemblPlants" id="AVESA.00010b.r2.4CG1292900.1">
    <property type="protein sequence ID" value="AVESA.00010b.r2.4CG1292900.1.CDS"/>
    <property type="gene ID" value="AVESA.00010b.r2.4CG1292900"/>
</dbReference>
<accession>A0ACD5WZR7</accession>
<dbReference type="Proteomes" id="UP001732700">
    <property type="component" value="Chromosome 4C"/>
</dbReference>
<reference evidence="1" key="1">
    <citation type="submission" date="2021-05" db="EMBL/GenBank/DDBJ databases">
        <authorList>
            <person name="Scholz U."/>
            <person name="Mascher M."/>
            <person name="Fiebig A."/>
        </authorList>
    </citation>
    <scope>NUCLEOTIDE SEQUENCE [LARGE SCALE GENOMIC DNA]</scope>
</reference>
<keyword evidence="2" id="KW-1185">Reference proteome</keyword>
<sequence length="912" mass="98423">MKFLAVCLPLSAQLSSADSLSLPSKQIIVQVVVAVAVHFLLPVPWLLPSSAFPSIDNSSPAALPPCCTPPPPPPLHRSSSGLLSSLQQMARNSDGDLEEYSTELYQEAAFDAFMCPLTKQVMQDPVTIETGQTFEHEAILKWFRECRDNGRKPTCPLTQRELRSTDITPSIALRNVIDEWRARNDEKELEKACSALSLHHESAEDETLRALTYISQICQRSGAKKNLVRDQGIIPVLADMLKSSSRRVRLKSLQVLRAVVEDNDQNKEELGKGDTVRTIIKFLSNEHIQERELAVSLLYELSEYEPVCERIGAVYGAILLLVGMGSSKSENMMAVDKAEKTLKNLEKYDTNIKQMAENGRLQPLLTKLLQGGPEVQVTMAEYLGELALANDVKVVVAEQVGALLVSIIKTGGLPAREATLKALREMSSNESSAKILLQAGILPPLVKDLFSVGASSHFPMRLKEVSATILANLVASGASFRSIPLDNAGRQTLLSEDVVHSLLHLISNTGPAVECKLLNVLVGLTSSPDTTPDVVSAIKSSGATISLIQFLEAAHREIRVESLKLLRNVSPYMGAELGDALGGHLSSLLRVISDGGGGGVTEEQAAAVGLLGDLPEGDSKLTRQLFELGAFGTLSSKLAELRRGAIRGNRYTTPLTDGMVKVMYRLTCALKDAPEYVEFAREAALAPLFVELIQVNGQDTVQLYSALALEKLSLETRNRTAIPEPPPPAASGLLSCACLFGSTSSTAAAAARQAGVCRVHGGFCSLRETFCLAEGGLGGKAVERLVACLDHLNPEVVEAALAALSTLVGDGVDAAEGVVVLGEAEGLRPVVDILVENRTEALRRRAVWVVERILRVEDIAKEVAADQTVASALVEAYRNGDPRTRHTAERALRHLDRIPNFSSAFHAQARRP</sequence>
<evidence type="ECO:0000313" key="2">
    <source>
        <dbReference type="Proteomes" id="UP001732700"/>
    </source>
</evidence>
<name>A0ACD5WZR7_AVESA</name>